<dbReference type="InParanoid" id="E4ZPU1"/>
<protein>
    <submittedName>
        <fullName evidence="1">Predicted protein</fullName>
    </submittedName>
</protein>
<evidence type="ECO:0000313" key="1">
    <source>
        <dbReference type="EMBL" id="CBX93476.1"/>
    </source>
</evidence>
<name>E4ZPU1_LEPMJ</name>
<accession>E4ZPU1</accession>
<evidence type="ECO:0000313" key="2">
    <source>
        <dbReference type="Proteomes" id="UP000002668"/>
    </source>
</evidence>
<organism evidence="2">
    <name type="scientific">Leptosphaeria maculans (strain JN3 / isolate v23.1.3 / race Av1-4-5-6-7-8)</name>
    <name type="common">Blackleg fungus</name>
    <name type="synonym">Phoma lingam</name>
    <dbReference type="NCBI Taxonomy" id="985895"/>
    <lineage>
        <taxon>Eukaryota</taxon>
        <taxon>Fungi</taxon>
        <taxon>Dikarya</taxon>
        <taxon>Ascomycota</taxon>
        <taxon>Pezizomycotina</taxon>
        <taxon>Dothideomycetes</taxon>
        <taxon>Pleosporomycetidae</taxon>
        <taxon>Pleosporales</taxon>
        <taxon>Pleosporineae</taxon>
        <taxon>Leptosphaeriaceae</taxon>
        <taxon>Plenodomus</taxon>
        <taxon>Plenodomus lingam/Leptosphaeria maculans species complex</taxon>
    </lineage>
</organism>
<gene>
    <name evidence="1" type="ORF">LEMA_uP043770.1</name>
</gene>
<dbReference type="VEuPathDB" id="FungiDB:LEMA_uP043770.1"/>
<dbReference type="GeneID" id="13283004"/>
<dbReference type="HOGENOM" id="CLU_2347075_0_0_1"/>
<reference evidence="2" key="1">
    <citation type="journal article" date="2011" name="Nat. Commun.">
        <title>Effector diversification within compartments of the Leptosphaeria maculans genome affected by Repeat-Induced Point mutations.</title>
        <authorList>
            <person name="Rouxel T."/>
            <person name="Grandaubert J."/>
            <person name="Hane J.K."/>
            <person name="Hoede C."/>
            <person name="van de Wouw A.P."/>
            <person name="Couloux A."/>
            <person name="Dominguez V."/>
            <person name="Anthouard V."/>
            <person name="Bally P."/>
            <person name="Bourras S."/>
            <person name="Cozijnsen A.J."/>
            <person name="Ciuffetti L.M."/>
            <person name="Degrave A."/>
            <person name="Dilmaghani A."/>
            <person name="Duret L."/>
            <person name="Fudal I."/>
            <person name="Goodwin S.B."/>
            <person name="Gout L."/>
            <person name="Glaser N."/>
            <person name="Linglin J."/>
            <person name="Kema G.H.J."/>
            <person name="Lapalu N."/>
            <person name="Lawrence C.B."/>
            <person name="May K."/>
            <person name="Meyer M."/>
            <person name="Ollivier B."/>
            <person name="Poulain J."/>
            <person name="Schoch C.L."/>
            <person name="Simon A."/>
            <person name="Spatafora J.W."/>
            <person name="Stachowiak A."/>
            <person name="Turgeon B.G."/>
            <person name="Tyler B.M."/>
            <person name="Vincent D."/>
            <person name="Weissenbach J."/>
            <person name="Amselem J."/>
            <person name="Quesneville H."/>
            <person name="Oliver R.P."/>
            <person name="Wincker P."/>
            <person name="Balesdent M.-H."/>
            <person name="Howlett B.J."/>
        </authorList>
    </citation>
    <scope>NUCLEOTIDE SEQUENCE [LARGE SCALE GENOMIC DNA]</scope>
    <source>
        <strain evidence="2">JN3 / isolate v23.1.3 / race Av1-4-5-6-7-8</strain>
    </source>
</reference>
<dbReference type="AlphaFoldDB" id="E4ZPU1"/>
<keyword evidence="2" id="KW-1185">Reference proteome</keyword>
<dbReference type="Proteomes" id="UP000002668">
    <property type="component" value="Genome"/>
</dbReference>
<sequence length="97" mass="10688">MARFMLARVTTRVSPTVLEWGRSAHATTITLREMDGCVLASIQEQANKRACGVNRSTPPPNTNGMLSRVNPITMETLTWYFKAVLVGVAHGDSVQDR</sequence>
<dbReference type="EMBL" id="FP929105">
    <property type="protein sequence ID" value="CBX93476.1"/>
    <property type="molecule type" value="Genomic_DNA"/>
</dbReference>
<proteinExistence type="predicted"/>
<dbReference type="RefSeq" id="XP_003836841.1">
    <property type="nucleotide sequence ID" value="XM_003836793.1"/>
</dbReference>